<reference evidence="1" key="2">
    <citation type="submission" date="2023-06" db="EMBL/GenBank/DDBJ databases">
        <authorList>
            <person name="Ma L."/>
            <person name="Liu K.-W."/>
            <person name="Li Z."/>
            <person name="Hsiao Y.-Y."/>
            <person name="Qi Y."/>
            <person name="Fu T."/>
            <person name="Tang G."/>
            <person name="Zhang D."/>
            <person name="Sun W.-H."/>
            <person name="Liu D.-K."/>
            <person name="Li Y."/>
            <person name="Chen G.-Z."/>
            <person name="Liu X.-D."/>
            <person name="Liao X.-Y."/>
            <person name="Jiang Y.-T."/>
            <person name="Yu X."/>
            <person name="Hao Y."/>
            <person name="Huang J."/>
            <person name="Zhao X.-W."/>
            <person name="Ke S."/>
            <person name="Chen Y.-Y."/>
            <person name="Wu W.-L."/>
            <person name="Hsu J.-L."/>
            <person name="Lin Y.-F."/>
            <person name="Huang M.-D."/>
            <person name="Li C.-Y."/>
            <person name="Huang L."/>
            <person name="Wang Z.-W."/>
            <person name="Zhao X."/>
            <person name="Zhong W.-Y."/>
            <person name="Peng D.-H."/>
            <person name="Ahmad S."/>
            <person name="Lan S."/>
            <person name="Zhang J.-S."/>
            <person name="Tsai W.-C."/>
            <person name="Van De Peer Y."/>
            <person name="Liu Z.-J."/>
        </authorList>
    </citation>
    <scope>NUCLEOTIDE SEQUENCE</scope>
    <source>
        <strain evidence="1">CP</strain>
        <tissue evidence="1">Leaves</tissue>
    </source>
</reference>
<evidence type="ECO:0000313" key="1">
    <source>
        <dbReference type="EMBL" id="KAK1322792.1"/>
    </source>
</evidence>
<organism evidence="1 2">
    <name type="scientific">Acorus calamus</name>
    <name type="common">Sweet flag</name>
    <dbReference type="NCBI Taxonomy" id="4465"/>
    <lineage>
        <taxon>Eukaryota</taxon>
        <taxon>Viridiplantae</taxon>
        <taxon>Streptophyta</taxon>
        <taxon>Embryophyta</taxon>
        <taxon>Tracheophyta</taxon>
        <taxon>Spermatophyta</taxon>
        <taxon>Magnoliopsida</taxon>
        <taxon>Liliopsida</taxon>
        <taxon>Acoraceae</taxon>
        <taxon>Acorus</taxon>
    </lineage>
</organism>
<dbReference type="AlphaFoldDB" id="A0AAV9FDZ2"/>
<dbReference type="PANTHER" id="PTHR33144:SF52">
    <property type="match status" value="1"/>
</dbReference>
<dbReference type="PANTHER" id="PTHR33144">
    <property type="entry name" value="OS10G0409366 PROTEIN-RELATED"/>
    <property type="match status" value="1"/>
</dbReference>
<dbReference type="Pfam" id="PF03004">
    <property type="entry name" value="Transposase_24"/>
    <property type="match status" value="1"/>
</dbReference>
<dbReference type="Proteomes" id="UP001180020">
    <property type="component" value="Unassembled WGS sequence"/>
</dbReference>
<gene>
    <name evidence="1" type="ORF">QJS10_CPA02g00539</name>
</gene>
<evidence type="ECO:0000313" key="2">
    <source>
        <dbReference type="Proteomes" id="UP001180020"/>
    </source>
</evidence>
<dbReference type="InterPro" id="IPR004252">
    <property type="entry name" value="Probable_transposase_24"/>
</dbReference>
<proteinExistence type="predicted"/>
<accession>A0AAV9FDZ2</accession>
<keyword evidence="2" id="KW-1185">Reference proteome</keyword>
<comment type="caution">
    <text evidence="1">The sequence shown here is derived from an EMBL/GenBank/DDBJ whole genome shotgun (WGS) entry which is preliminary data.</text>
</comment>
<name>A0AAV9FDZ2_ACOCL</name>
<protein>
    <submittedName>
        <fullName evidence="1">Uncharacterized protein</fullName>
    </submittedName>
</protein>
<reference evidence="1" key="1">
    <citation type="journal article" date="2023" name="Nat. Commun.">
        <title>Diploid and tetraploid genomes of Acorus and the evolution of monocots.</title>
        <authorList>
            <person name="Ma L."/>
            <person name="Liu K.W."/>
            <person name="Li Z."/>
            <person name="Hsiao Y.Y."/>
            <person name="Qi Y."/>
            <person name="Fu T."/>
            <person name="Tang G.D."/>
            <person name="Zhang D."/>
            <person name="Sun W.H."/>
            <person name="Liu D.K."/>
            <person name="Li Y."/>
            <person name="Chen G.Z."/>
            <person name="Liu X.D."/>
            <person name="Liao X.Y."/>
            <person name="Jiang Y.T."/>
            <person name="Yu X."/>
            <person name="Hao Y."/>
            <person name="Huang J."/>
            <person name="Zhao X.W."/>
            <person name="Ke S."/>
            <person name="Chen Y.Y."/>
            <person name="Wu W.L."/>
            <person name="Hsu J.L."/>
            <person name="Lin Y.F."/>
            <person name="Huang M.D."/>
            <person name="Li C.Y."/>
            <person name="Huang L."/>
            <person name="Wang Z.W."/>
            <person name="Zhao X."/>
            <person name="Zhong W.Y."/>
            <person name="Peng D.H."/>
            <person name="Ahmad S."/>
            <person name="Lan S."/>
            <person name="Zhang J.S."/>
            <person name="Tsai W.C."/>
            <person name="Van de Peer Y."/>
            <person name="Liu Z.J."/>
        </authorList>
    </citation>
    <scope>NUCLEOTIDE SEQUENCE</scope>
    <source>
        <strain evidence="1">CP</strain>
    </source>
</reference>
<dbReference type="EMBL" id="JAUJYO010000002">
    <property type="protein sequence ID" value="KAK1322792.1"/>
    <property type="molecule type" value="Genomic_DNA"/>
</dbReference>
<sequence length="257" mass="30230">MIQDNTNALAEYKDNCLRSVGKYWKDWKGRLKSKYFNAYKTNEERRKNVPPRVESNQWNTLVQYWGSEEATVLADKNKRNREQQGLLHRTGRTSFAELRRELASKGEATNRMSVFVKSRQDESGRAPDEETTEVISQMEHRLSDVPEPKQTQAVRERVFTSVMGPDGHGRVRTFGFGPSPTDIFGRPHISSRPSQELLDRMREEIRKEIRDDIHMEIREDMRKEIREDIRDEIREEVRNQLREEMHSELQTAVLVAV</sequence>